<dbReference type="InterPro" id="IPR001320">
    <property type="entry name" value="Iontro_rcpt_C"/>
</dbReference>
<feature type="domain" description="Ionotropic glutamate receptor C-terminal" evidence="15">
    <location>
        <begin position="1"/>
        <end position="376"/>
    </location>
</feature>
<proteinExistence type="predicted"/>
<dbReference type="PANTHER" id="PTHR18966">
    <property type="entry name" value="IONOTROPIC GLUTAMATE RECEPTOR"/>
    <property type="match status" value="1"/>
</dbReference>
<keyword evidence="3" id="KW-1003">Cell membrane</keyword>
<evidence type="ECO:0000256" key="3">
    <source>
        <dbReference type="ARBA" id="ARBA00022475"/>
    </source>
</evidence>
<evidence type="ECO:0000256" key="8">
    <source>
        <dbReference type="ARBA" id="ARBA00023170"/>
    </source>
</evidence>
<feature type="non-terminal residue" evidence="17">
    <location>
        <position position="1"/>
    </location>
</feature>
<evidence type="ECO:0000313" key="19">
    <source>
        <dbReference type="Proteomes" id="UP000014760"/>
    </source>
</evidence>
<evidence type="ECO:0000256" key="12">
    <source>
        <dbReference type="PIRSR" id="PIRSR601508-1"/>
    </source>
</evidence>
<dbReference type="FunFam" id="3.40.190.10:FF:000024">
    <property type="entry name" value="Glutamate receptor, ionotropic, delta 1"/>
    <property type="match status" value="1"/>
</dbReference>
<dbReference type="Pfam" id="PF00060">
    <property type="entry name" value="Lig_chan"/>
    <property type="match status" value="1"/>
</dbReference>
<dbReference type="PRINTS" id="PR00177">
    <property type="entry name" value="NMDARECEPTOR"/>
</dbReference>
<dbReference type="STRING" id="283909.R7UWV9"/>
<dbReference type="EnsemblMetazoa" id="CapteT92735">
    <property type="protein sequence ID" value="CapteP92735"/>
    <property type="gene ID" value="CapteG92735"/>
</dbReference>
<comment type="subcellular location">
    <subcellularLocation>
        <location evidence="1">Cell membrane</location>
        <topology evidence="1">Multi-pass membrane protein</topology>
    </subcellularLocation>
</comment>
<reference evidence="17 19" key="2">
    <citation type="journal article" date="2013" name="Nature">
        <title>Insights into bilaterian evolution from three spiralian genomes.</title>
        <authorList>
            <person name="Simakov O."/>
            <person name="Marletaz F."/>
            <person name="Cho S.J."/>
            <person name="Edsinger-Gonzales E."/>
            <person name="Havlak P."/>
            <person name="Hellsten U."/>
            <person name="Kuo D.H."/>
            <person name="Larsson T."/>
            <person name="Lv J."/>
            <person name="Arendt D."/>
            <person name="Savage R."/>
            <person name="Osoegawa K."/>
            <person name="de Jong P."/>
            <person name="Grimwood J."/>
            <person name="Chapman J.A."/>
            <person name="Shapiro H."/>
            <person name="Aerts A."/>
            <person name="Otillar R.P."/>
            <person name="Terry A.Y."/>
            <person name="Boore J.L."/>
            <person name="Grigoriev I.V."/>
            <person name="Lindberg D.R."/>
            <person name="Seaver E.C."/>
            <person name="Weisblat D.A."/>
            <person name="Putnam N.H."/>
            <person name="Rokhsar D.S."/>
        </authorList>
    </citation>
    <scope>NUCLEOTIDE SEQUENCE</scope>
    <source>
        <strain evidence="17 19">I ESC-2004</strain>
    </source>
</reference>
<evidence type="ECO:0000256" key="2">
    <source>
        <dbReference type="ARBA" id="ARBA00022448"/>
    </source>
</evidence>
<evidence type="ECO:0000259" key="16">
    <source>
        <dbReference type="SMART" id="SM00918"/>
    </source>
</evidence>
<evidence type="ECO:0008006" key="20">
    <source>
        <dbReference type="Google" id="ProtNLM"/>
    </source>
</evidence>
<feature type="binding site" evidence="12">
    <location>
        <position position="312"/>
    </location>
    <ligand>
        <name>L-glutamate</name>
        <dbReference type="ChEBI" id="CHEBI:29985"/>
    </ligand>
</feature>
<dbReference type="AlphaFoldDB" id="R7UWV9"/>
<dbReference type="OrthoDB" id="5984008at2759"/>
<gene>
    <name evidence="17" type="ORF">CAPTEDRAFT_92735</name>
</gene>
<dbReference type="HOGENOM" id="CLU_007257_0_1_1"/>
<dbReference type="FunCoup" id="R7UWV9">
    <property type="interactions" value="62"/>
</dbReference>
<reference evidence="18" key="3">
    <citation type="submission" date="2015-06" db="UniProtKB">
        <authorList>
            <consortium name="EnsemblMetazoa"/>
        </authorList>
    </citation>
    <scope>IDENTIFICATION</scope>
</reference>
<dbReference type="GO" id="GO:0005886">
    <property type="term" value="C:plasma membrane"/>
    <property type="evidence" value="ECO:0007669"/>
    <property type="project" value="UniProtKB-SubCell"/>
</dbReference>
<evidence type="ECO:0000256" key="7">
    <source>
        <dbReference type="ARBA" id="ARBA00023136"/>
    </source>
</evidence>
<keyword evidence="19" id="KW-1185">Reference proteome</keyword>
<evidence type="ECO:0000259" key="15">
    <source>
        <dbReference type="SMART" id="SM00079"/>
    </source>
</evidence>
<evidence type="ECO:0000256" key="10">
    <source>
        <dbReference type="ARBA" id="ARBA00023286"/>
    </source>
</evidence>
<dbReference type="OMA" id="ELRDKWW"/>
<feature type="transmembrane region" description="Helical" evidence="14">
    <location>
        <begin position="215"/>
        <end position="236"/>
    </location>
</feature>
<evidence type="ECO:0000256" key="11">
    <source>
        <dbReference type="ARBA" id="ARBA00023303"/>
    </source>
</evidence>
<dbReference type="SMART" id="SM00918">
    <property type="entry name" value="Lig_chan-Glu_bd"/>
    <property type="match status" value="1"/>
</dbReference>
<keyword evidence="5 14" id="KW-1133">Transmembrane helix</keyword>
<dbReference type="SUPFAM" id="SSF53850">
    <property type="entry name" value="Periplasmic binding protein-like II"/>
    <property type="match status" value="1"/>
</dbReference>
<feature type="binding site" evidence="12">
    <location>
        <position position="89"/>
    </location>
    <ligand>
        <name>L-glutamate</name>
        <dbReference type="ChEBI" id="CHEBI:29985"/>
    </ligand>
</feature>
<dbReference type="EMBL" id="KB297235">
    <property type="protein sequence ID" value="ELU10747.1"/>
    <property type="molecule type" value="Genomic_DNA"/>
</dbReference>
<dbReference type="InterPro" id="IPR001508">
    <property type="entry name" value="Iono_Glu_rcpt_met"/>
</dbReference>
<dbReference type="InterPro" id="IPR018247">
    <property type="entry name" value="EF_Hand_1_Ca_BS"/>
</dbReference>
<keyword evidence="8" id="KW-0675">Receptor</keyword>
<keyword evidence="11" id="KW-0407">Ion channel</keyword>
<dbReference type="EMBL" id="AMQN01005960">
    <property type="status" value="NOT_ANNOTATED_CDS"/>
    <property type="molecule type" value="Genomic_DNA"/>
</dbReference>
<evidence type="ECO:0000256" key="1">
    <source>
        <dbReference type="ARBA" id="ARBA00004651"/>
    </source>
</evidence>
<feature type="domain" description="Ionotropic glutamate receptor L-glutamate and glycine-binding" evidence="16">
    <location>
        <begin position="3"/>
        <end position="68"/>
    </location>
</feature>
<keyword evidence="2" id="KW-0813">Transport</keyword>
<evidence type="ECO:0000256" key="14">
    <source>
        <dbReference type="SAM" id="Phobius"/>
    </source>
</evidence>
<dbReference type="InterPro" id="IPR015683">
    <property type="entry name" value="Ionotropic_Glu_rcpt"/>
</dbReference>
<evidence type="ECO:0000313" key="18">
    <source>
        <dbReference type="EnsemblMetazoa" id="CapteP92735"/>
    </source>
</evidence>
<reference evidence="19" key="1">
    <citation type="submission" date="2012-12" db="EMBL/GenBank/DDBJ databases">
        <authorList>
            <person name="Hellsten U."/>
            <person name="Grimwood J."/>
            <person name="Chapman J.A."/>
            <person name="Shapiro H."/>
            <person name="Aerts A."/>
            <person name="Otillar R.P."/>
            <person name="Terry A.Y."/>
            <person name="Boore J.L."/>
            <person name="Simakov O."/>
            <person name="Marletaz F."/>
            <person name="Cho S.-J."/>
            <person name="Edsinger-Gonzales E."/>
            <person name="Havlak P."/>
            <person name="Kuo D.-H."/>
            <person name="Larsson T."/>
            <person name="Lv J."/>
            <person name="Arendt D."/>
            <person name="Savage R."/>
            <person name="Osoegawa K."/>
            <person name="de Jong P."/>
            <person name="Lindberg D.R."/>
            <person name="Seaver E.C."/>
            <person name="Weisblat D.A."/>
            <person name="Putnam N.H."/>
            <person name="Grigoriev I.V."/>
            <person name="Rokhsar D.S."/>
        </authorList>
    </citation>
    <scope>NUCLEOTIDE SEQUENCE</scope>
    <source>
        <strain evidence="19">I ESC-2004</strain>
    </source>
</reference>
<dbReference type="Gene3D" id="3.40.190.10">
    <property type="entry name" value="Periplasmic binding protein-like II"/>
    <property type="match status" value="1"/>
</dbReference>
<evidence type="ECO:0000256" key="4">
    <source>
        <dbReference type="ARBA" id="ARBA00022692"/>
    </source>
</evidence>
<protein>
    <recommendedName>
        <fullName evidence="20">Ionotropic glutamate receptor C-terminal domain-containing protein</fullName>
    </recommendedName>
</protein>
<dbReference type="GO" id="GO:0038023">
    <property type="term" value="F:signaling receptor activity"/>
    <property type="evidence" value="ECO:0007669"/>
    <property type="project" value="InterPro"/>
</dbReference>
<dbReference type="Pfam" id="PF10613">
    <property type="entry name" value="Lig_chan-Glu_bd"/>
    <property type="match status" value="1"/>
</dbReference>
<dbReference type="Gene3D" id="1.10.287.70">
    <property type="match status" value="1"/>
</dbReference>
<keyword evidence="10" id="KW-1071">Ligand-gated ion channel</keyword>
<dbReference type="FunFam" id="1.10.287.70:FF:000143">
    <property type="entry name" value="Probable glutamate receptor"/>
    <property type="match status" value="1"/>
</dbReference>
<sequence>ESPFVIREDNTSSCIGNDCYQGYAIDLLEELARDLSFFYEIYVVPDGKYGALNEITQTWNGMVAELIPDKEGNTRADLAAGAFTISYDRQSVISFTKPYRDLGMGGLFAIPNRTAYNPWSFLTPLSYRLWLTMIGSAVVVAAFISLLDKLSPYGHHAMDTNEDGTVDYWEIKNWRREKETMSFANALLWALASLFEQGGERHPKSWSARVAAGTWWLGALILVQSYTANLAAFLTIKISNDEISSVEDLAKSTLKYGSVEDSQIQTYFDTSTRQPYSDMGHRMRTWGTFYDATYGAVAAVVDGGGEFAMLYDYPILTYWKGLIPGISYTVIPTFGNFGYGFGLPKNSLFTEELTIKIYQLRESGFTDTLDERWYTDLTKCASETTDALDGETVKVTMGSLWGIFWIVYWSMGISVVILVIEWLVSAFVNRNRPVVPKVKTTIM</sequence>
<feature type="binding site" evidence="12">
    <location>
        <position position="84"/>
    </location>
    <ligand>
        <name>L-glutamate</name>
        <dbReference type="ChEBI" id="CHEBI:29985"/>
    </ligand>
</feature>
<dbReference type="GO" id="GO:0015276">
    <property type="term" value="F:ligand-gated monoatomic ion channel activity"/>
    <property type="evidence" value="ECO:0007669"/>
    <property type="project" value="InterPro"/>
</dbReference>
<evidence type="ECO:0000256" key="6">
    <source>
        <dbReference type="ARBA" id="ARBA00023065"/>
    </source>
</evidence>
<accession>R7UWV9</accession>
<feature type="site" description="Crucial to convey clamshell closure to channel opening" evidence="13">
    <location>
        <position position="243"/>
    </location>
</feature>
<name>R7UWV9_CAPTE</name>
<evidence type="ECO:0000256" key="9">
    <source>
        <dbReference type="ARBA" id="ARBA00023180"/>
    </source>
</evidence>
<keyword evidence="7 14" id="KW-0472">Membrane</keyword>
<feature type="transmembrane region" description="Helical" evidence="14">
    <location>
        <begin position="403"/>
        <end position="424"/>
    </location>
</feature>
<organism evidence="17">
    <name type="scientific">Capitella teleta</name>
    <name type="common">Polychaete worm</name>
    <dbReference type="NCBI Taxonomy" id="283909"/>
    <lineage>
        <taxon>Eukaryota</taxon>
        <taxon>Metazoa</taxon>
        <taxon>Spiralia</taxon>
        <taxon>Lophotrochozoa</taxon>
        <taxon>Annelida</taxon>
        <taxon>Polychaeta</taxon>
        <taxon>Sedentaria</taxon>
        <taxon>Scolecida</taxon>
        <taxon>Capitellidae</taxon>
        <taxon>Capitella</taxon>
    </lineage>
</organism>
<keyword evidence="9" id="KW-0325">Glycoprotein</keyword>
<keyword evidence="6" id="KW-0406">Ion transport</keyword>
<evidence type="ECO:0000313" key="17">
    <source>
        <dbReference type="EMBL" id="ELU10747.1"/>
    </source>
</evidence>
<evidence type="ECO:0000256" key="13">
    <source>
        <dbReference type="PIRSR" id="PIRSR601508-2"/>
    </source>
</evidence>
<keyword evidence="4 14" id="KW-0812">Transmembrane</keyword>
<dbReference type="PROSITE" id="PS00018">
    <property type="entry name" value="EF_HAND_1"/>
    <property type="match status" value="1"/>
</dbReference>
<dbReference type="InterPro" id="IPR019594">
    <property type="entry name" value="Glu/Gly-bd"/>
</dbReference>
<dbReference type="SMART" id="SM00079">
    <property type="entry name" value="PBPe"/>
    <property type="match status" value="1"/>
</dbReference>
<feature type="transmembrane region" description="Helical" evidence="14">
    <location>
        <begin position="127"/>
        <end position="147"/>
    </location>
</feature>
<dbReference type="Proteomes" id="UP000014760">
    <property type="component" value="Unassembled WGS sequence"/>
</dbReference>
<evidence type="ECO:0000256" key="5">
    <source>
        <dbReference type="ARBA" id="ARBA00022989"/>
    </source>
</evidence>